<accession>A0A199VGY9</accession>
<dbReference type="AlphaFoldDB" id="A0A199VGY9"/>
<dbReference type="STRING" id="4615.A0A199VGY9"/>
<evidence type="ECO:0000313" key="4">
    <source>
        <dbReference type="Proteomes" id="UP000092600"/>
    </source>
</evidence>
<comment type="caution">
    <text evidence="3">The sequence shown here is derived from an EMBL/GenBank/DDBJ whole genome shotgun (WGS) entry which is preliminary data.</text>
</comment>
<feature type="region of interest" description="Disordered" evidence="1">
    <location>
        <begin position="388"/>
        <end position="413"/>
    </location>
</feature>
<dbReference type="PANTHER" id="PTHR46230:SF3">
    <property type="entry name" value="SUFE-LIKE PROTEIN 1, CHLOROPLASTIC_MITOCHONDRIAL"/>
    <property type="match status" value="1"/>
</dbReference>
<dbReference type="SUPFAM" id="SSF82649">
    <property type="entry name" value="SufE/NifU"/>
    <property type="match status" value="1"/>
</dbReference>
<name>A0A199VGY9_ANACO</name>
<dbReference type="Pfam" id="PF01722">
    <property type="entry name" value="BolA"/>
    <property type="match status" value="1"/>
</dbReference>
<evidence type="ECO:0000256" key="1">
    <source>
        <dbReference type="SAM" id="MobiDB-lite"/>
    </source>
</evidence>
<dbReference type="InterPro" id="IPR003808">
    <property type="entry name" value="Fe-S_metab-assoc_dom"/>
</dbReference>
<dbReference type="InterPro" id="IPR036065">
    <property type="entry name" value="BolA-like_sf"/>
</dbReference>
<evidence type="ECO:0000259" key="2">
    <source>
        <dbReference type="Pfam" id="PF02657"/>
    </source>
</evidence>
<feature type="domain" description="Fe-S metabolism associated" evidence="2">
    <location>
        <begin position="68"/>
        <end position="196"/>
    </location>
</feature>
<feature type="region of interest" description="Disordered" evidence="1">
    <location>
        <begin position="260"/>
        <end position="287"/>
    </location>
</feature>
<dbReference type="InterPro" id="IPR002634">
    <property type="entry name" value="BolA"/>
</dbReference>
<evidence type="ECO:0000313" key="3">
    <source>
        <dbReference type="EMBL" id="OAY76141.1"/>
    </source>
</evidence>
<reference evidence="3 4" key="1">
    <citation type="journal article" date="2016" name="DNA Res.">
        <title>The draft genome of MD-2 pineapple using hybrid error correction of long reads.</title>
        <authorList>
            <person name="Redwan R.M."/>
            <person name="Saidin A."/>
            <person name="Kumar S.V."/>
        </authorList>
    </citation>
    <scope>NUCLEOTIDE SEQUENCE [LARGE SCALE GENOMIC DNA]</scope>
    <source>
        <strain evidence="4">cv. MD2</strain>
        <tissue evidence="3">Leaf</tissue>
    </source>
</reference>
<dbReference type="Gene3D" id="3.90.1010.10">
    <property type="match status" value="1"/>
</dbReference>
<gene>
    <name evidence="3" type="ORF">ACMD2_17300</name>
</gene>
<sequence>MESVAATENVMAVYYVVDLIFPSHHRHYLVAIDHRSLLSSFATFISVFFFGEASSGHDDERLRDIVALFQSVPDSKAKYQQLLHYASKLPPLDPAHKSDSNRVSGCVSRVWVRAFKDGCGGGGDNGGGGGGICFEADSDSVLTKGLAALLVLGLSGSAARDIARVPPEFVELLGIRQSLTPSRNSGFLNMLRLMQRKALELEALEGGGNSGEFGVSEDKHAISEGKDSILEEKPREIREITANGHANFEKGERLYGLEGEEEDDGKVGVEVNSTSSGSVTGGRKESIRGRLEKELSPIELEIEDISHLHAGHAGVAGSSGGETHFNVRVVSKAFEGKSMLKRHRLVYDLLKDELSSELQEYRNGELFGRVADEILELSIGRMEAAKMDSTRKNWPHDGLTPIQPENAKQLTLK</sequence>
<dbReference type="Proteomes" id="UP000092600">
    <property type="component" value="Unassembled WGS sequence"/>
</dbReference>
<organism evidence="3 4">
    <name type="scientific">Ananas comosus</name>
    <name type="common">Pineapple</name>
    <name type="synonym">Ananas ananas</name>
    <dbReference type="NCBI Taxonomy" id="4615"/>
    <lineage>
        <taxon>Eukaryota</taxon>
        <taxon>Viridiplantae</taxon>
        <taxon>Streptophyta</taxon>
        <taxon>Embryophyta</taxon>
        <taxon>Tracheophyta</taxon>
        <taxon>Spermatophyta</taxon>
        <taxon>Magnoliopsida</taxon>
        <taxon>Liliopsida</taxon>
        <taxon>Poales</taxon>
        <taxon>Bromeliaceae</taxon>
        <taxon>Bromelioideae</taxon>
        <taxon>Ananas</taxon>
    </lineage>
</organism>
<dbReference type="EMBL" id="LSRQ01001899">
    <property type="protein sequence ID" value="OAY76141.1"/>
    <property type="molecule type" value="Genomic_DNA"/>
</dbReference>
<dbReference type="PANTHER" id="PTHR46230">
    <property type="match status" value="1"/>
</dbReference>
<dbReference type="Pfam" id="PF02657">
    <property type="entry name" value="SufE"/>
    <property type="match status" value="1"/>
</dbReference>
<dbReference type="SUPFAM" id="SSF82657">
    <property type="entry name" value="BolA-like"/>
    <property type="match status" value="1"/>
</dbReference>
<dbReference type="GO" id="GO:0016226">
    <property type="term" value="P:iron-sulfur cluster assembly"/>
    <property type="evidence" value="ECO:0007669"/>
    <property type="project" value="TreeGrafter"/>
</dbReference>
<protein>
    <submittedName>
        <fullName evidence="3">SufE-like protein 1, chloroplastic/mitochondrial</fullName>
    </submittedName>
</protein>
<dbReference type="Gene3D" id="3.30.300.90">
    <property type="entry name" value="BolA-like"/>
    <property type="match status" value="1"/>
</dbReference>
<proteinExistence type="predicted"/>
<dbReference type="GO" id="GO:0009507">
    <property type="term" value="C:chloroplast"/>
    <property type="evidence" value="ECO:0007669"/>
    <property type="project" value="TreeGrafter"/>
</dbReference>
<feature type="compositionally biased region" description="Low complexity" evidence="1">
    <location>
        <begin position="268"/>
        <end position="278"/>
    </location>
</feature>